<name>A0A2H3BPY9_9AGAR</name>
<reference evidence="2" key="1">
    <citation type="journal article" date="2017" name="Nat. Ecol. Evol.">
        <title>Genome expansion and lineage-specific genetic innovations in the forest pathogenic fungi Armillaria.</title>
        <authorList>
            <person name="Sipos G."/>
            <person name="Prasanna A.N."/>
            <person name="Walter M.C."/>
            <person name="O'Connor E."/>
            <person name="Balint B."/>
            <person name="Krizsan K."/>
            <person name="Kiss B."/>
            <person name="Hess J."/>
            <person name="Varga T."/>
            <person name="Slot J."/>
            <person name="Riley R."/>
            <person name="Boka B."/>
            <person name="Rigling D."/>
            <person name="Barry K."/>
            <person name="Lee J."/>
            <person name="Mihaltcheva S."/>
            <person name="LaButti K."/>
            <person name="Lipzen A."/>
            <person name="Waldron R."/>
            <person name="Moloney N.M."/>
            <person name="Sperisen C."/>
            <person name="Kredics L."/>
            <person name="Vagvoelgyi C."/>
            <person name="Patrignani A."/>
            <person name="Fitzpatrick D."/>
            <person name="Nagy I."/>
            <person name="Doyle S."/>
            <person name="Anderson J.B."/>
            <person name="Grigoriev I.V."/>
            <person name="Gueldener U."/>
            <person name="Muensterkoetter M."/>
            <person name="Nagy L.G."/>
        </authorList>
    </citation>
    <scope>NUCLEOTIDE SEQUENCE [LARGE SCALE GENOMIC DNA]</scope>
    <source>
        <strain evidence="2">28-4</strain>
    </source>
</reference>
<evidence type="ECO:0000313" key="1">
    <source>
        <dbReference type="EMBL" id="PBK69022.1"/>
    </source>
</evidence>
<keyword evidence="2" id="KW-1185">Reference proteome</keyword>
<dbReference type="Proteomes" id="UP000218334">
    <property type="component" value="Unassembled WGS sequence"/>
</dbReference>
<protein>
    <submittedName>
        <fullName evidence="1">Uncharacterized protein</fullName>
    </submittedName>
</protein>
<organism evidence="1 2">
    <name type="scientific">Armillaria solidipes</name>
    <dbReference type="NCBI Taxonomy" id="1076256"/>
    <lineage>
        <taxon>Eukaryota</taxon>
        <taxon>Fungi</taxon>
        <taxon>Dikarya</taxon>
        <taxon>Basidiomycota</taxon>
        <taxon>Agaricomycotina</taxon>
        <taxon>Agaricomycetes</taxon>
        <taxon>Agaricomycetidae</taxon>
        <taxon>Agaricales</taxon>
        <taxon>Marasmiineae</taxon>
        <taxon>Physalacriaceae</taxon>
        <taxon>Armillaria</taxon>
    </lineage>
</organism>
<dbReference type="EMBL" id="KZ293430">
    <property type="protein sequence ID" value="PBK69022.1"/>
    <property type="molecule type" value="Genomic_DNA"/>
</dbReference>
<gene>
    <name evidence="1" type="ORF">ARMSODRAFT_172086</name>
</gene>
<dbReference type="AlphaFoldDB" id="A0A2H3BPY9"/>
<evidence type="ECO:0000313" key="2">
    <source>
        <dbReference type="Proteomes" id="UP000218334"/>
    </source>
</evidence>
<sequence>MTRAIHTTWFAAAFLRVSASFPRAPAFAALPCLPSNSCLSCTFRLLPWFFWFTRLFSSVRGTPLRWRDPFFLPRLYEVLLLCPAS</sequence>
<accession>A0A2H3BPY9</accession>
<proteinExistence type="predicted"/>